<name>A0A392NF23_9FABA</name>
<sequence>MVSAALGYSIWRNQLSPFLSRPTNWWHALMSSSEYSSMTKGSPTSGVGHTSTTGAGSAPDSRWCPRWHPERICCRRNQHRRRTQGGNVKYEDYVYCNSPI</sequence>
<evidence type="ECO:0000313" key="3">
    <source>
        <dbReference type="Proteomes" id="UP000265520"/>
    </source>
</evidence>
<dbReference type="AlphaFoldDB" id="A0A392NF23"/>
<accession>A0A392NF23</accession>
<gene>
    <name evidence="2" type="ORF">A2U01_0019343</name>
</gene>
<evidence type="ECO:0000256" key="1">
    <source>
        <dbReference type="SAM" id="MobiDB-lite"/>
    </source>
</evidence>
<comment type="caution">
    <text evidence="2">The sequence shown here is derived from an EMBL/GenBank/DDBJ whole genome shotgun (WGS) entry which is preliminary data.</text>
</comment>
<organism evidence="2 3">
    <name type="scientific">Trifolium medium</name>
    <dbReference type="NCBI Taxonomy" id="97028"/>
    <lineage>
        <taxon>Eukaryota</taxon>
        <taxon>Viridiplantae</taxon>
        <taxon>Streptophyta</taxon>
        <taxon>Embryophyta</taxon>
        <taxon>Tracheophyta</taxon>
        <taxon>Spermatophyta</taxon>
        <taxon>Magnoliopsida</taxon>
        <taxon>eudicotyledons</taxon>
        <taxon>Gunneridae</taxon>
        <taxon>Pentapetalae</taxon>
        <taxon>rosids</taxon>
        <taxon>fabids</taxon>
        <taxon>Fabales</taxon>
        <taxon>Fabaceae</taxon>
        <taxon>Papilionoideae</taxon>
        <taxon>50 kb inversion clade</taxon>
        <taxon>NPAAA clade</taxon>
        <taxon>Hologalegina</taxon>
        <taxon>IRL clade</taxon>
        <taxon>Trifolieae</taxon>
        <taxon>Trifolium</taxon>
    </lineage>
</organism>
<proteinExistence type="predicted"/>
<feature type="region of interest" description="Disordered" evidence="1">
    <location>
        <begin position="38"/>
        <end position="62"/>
    </location>
</feature>
<evidence type="ECO:0000313" key="2">
    <source>
        <dbReference type="EMBL" id="MCH98342.1"/>
    </source>
</evidence>
<reference evidence="2 3" key="1">
    <citation type="journal article" date="2018" name="Front. Plant Sci.">
        <title>Red Clover (Trifolium pratense) and Zigzag Clover (T. medium) - A Picture of Genomic Similarities and Differences.</title>
        <authorList>
            <person name="Dluhosova J."/>
            <person name="Istvanek J."/>
            <person name="Nedelnik J."/>
            <person name="Repkova J."/>
        </authorList>
    </citation>
    <scope>NUCLEOTIDE SEQUENCE [LARGE SCALE GENOMIC DNA]</scope>
    <source>
        <strain evidence="3">cv. 10/8</strain>
        <tissue evidence="2">Leaf</tissue>
    </source>
</reference>
<keyword evidence="3" id="KW-1185">Reference proteome</keyword>
<dbReference type="Proteomes" id="UP000265520">
    <property type="component" value="Unassembled WGS sequence"/>
</dbReference>
<feature type="compositionally biased region" description="Polar residues" evidence="1">
    <location>
        <begin position="38"/>
        <end position="55"/>
    </location>
</feature>
<protein>
    <submittedName>
        <fullName evidence="2">Uncharacterized protein</fullName>
    </submittedName>
</protein>
<dbReference type="EMBL" id="LXQA010037343">
    <property type="protein sequence ID" value="MCH98342.1"/>
    <property type="molecule type" value="Genomic_DNA"/>
</dbReference>